<sequence>MAVQGFKTVVEYVEESEFGTFPTDPAMQWIGLVDIVKPVIKPKTETKRYLAANASTNRLEKLMNVKVGEEIGLELEYYPQSLPGFLQYFIGSATGLADDLASVSVGIIHKGSGEYMTLSGLVGEEVTLEIPEDGVVKVSARLVGADATDPSTSDYIGLGSHAAEDSTEPLTWEDVSNVQMNYGAGFVSVEDYVSSIEIRVRNELKVIKDIGDTKASRIVAIKPVSREVTLGLEMNYDDLDMLLKVRSLTELGFKFTIGGKTFTLSGVKFPELPTEFSPDDLVGDKITSLPVTGLTIA</sequence>
<proteinExistence type="predicted"/>
<reference evidence="1 2" key="1">
    <citation type="journal article" date="2013" name="Genome Announc.">
        <title>Complete Genome Sequence of the Thermophilic and Facultatively Chemolithoautotrophic Sulfate Reducer Archaeoglobus sulfaticallidus Strain PM70-1T.</title>
        <authorList>
            <person name="Stokke R."/>
            <person name="Hocking W.P."/>
            <person name="Steinsbu B.O."/>
            <person name="Steen I.H."/>
        </authorList>
    </citation>
    <scope>NUCLEOTIDE SEQUENCE [LARGE SCALE GENOMIC DNA]</scope>
    <source>
        <strain evidence="1">PM70-1</strain>
    </source>
</reference>
<gene>
    <name evidence="1" type="ORF">Asulf_01533</name>
</gene>
<dbReference type="OrthoDB" id="359438at2157"/>
<dbReference type="InterPro" id="IPR044000">
    <property type="entry name" value="Phage_tube_2"/>
</dbReference>
<dbReference type="HOGENOM" id="CLU_958506_0_0_2"/>
<dbReference type="eggNOG" id="ENOG502N58Q">
    <property type="taxonomic scope" value="Archaea"/>
</dbReference>
<dbReference type="Proteomes" id="UP000013307">
    <property type="component" value="Chromosome"/>
</dbReference>
<accession>N0BLV0</accession>
<organism evidence="1 2">
    <name type="scientific">Archaeoglobus sulfaticallidus PM70-1</name>
    <dbReference type="NCBI Taxonomy" id="387631"/>
    <lineage>
        <taxon>Archaea</taxon>
        <taxon>Methanobacteriati</taxon>
        <taxon>Methanobacteriota</taxon>
        <taxon>Archaeoglobi</taxon>
        <taxon>Archaeoglobales</taxon>
        <taxon>Archaeoglobaceae</taxon>
        <taxon>Archaeoglobus</taxon>
    </lineage>
</organism>
<evidence type="ECO:0000313" key="1">
    <source>
        <dbReference type="EMBL" id="AGK61511.1"/>
    </source>
</evidence>
<dbReference type="GeneID" id="15393168"/>
<name>N0BLV0_9EURY</name>
<dbReference type="AlphaFoldDB" id="N0BLV0"/>
<dbReference type="KEGG" id="ast:Asulf_01533"/>
<dbReference type="RefSeq" id="WP_015591109.1">
    <property type="nucleotide sequence ID" value="NC_021169.1"/>
</dbReference>
<evidence type="ECO:0000313" key="2">
    <source>
        <dbReference type="Proteomes" id="UP000013307"/>
    </source>
</evidence>
<keyword evidence="2" id="KW-1185">Reference proteome</keyword>
<dbReference type="EMBL" id="CP005290">
    <property type="protein sequence ID" value="AGK61511.1"/>
    <property type="molecule type" value="Genomic_DNA"/>
</dbReference>
<protein>
    <submittedName>
        <fullName evidence="1">Uncharacterized protein</fullName>
    </submittedName>
</protein>
<dbReference type="Pfam" id="PF18906">
    <property type="entry name" value="Phage_tube_2"/>
    <property type="match status" value="1"/>
</dbReference>